<protein>
    <submittedName>
        <fullName evidence="3">Kinesin heavy chain-like</fullName>
    </submittedName>
</protein>
<sequence length="85" mass="8994">YQHEVDRIKEAVRQRNLARRGHGAQVAKPIRGHGGHQAQAAPQGIRGGGAVNGSTPLPQKVTANSPMNAEISPVTAAHSPYRRSA</sequence>
<organism evidence="2 3">
    <name type="scientific">Priapulus caudatus</name>
    <name type="common">Priapulid worm</name>
    <dbReference type="NCBI Taxonomy" id="37621"/>
    <lineage>
        <taxon>Eukaryota</taxon>
        <taxon>Metazoa</taxon>
        <taxon>Ecdysozoa</taxon>
        <taxon>Scalidophora</taxon>
        <taxon>Priapulida</taxon>
        <taxon>Priapulimorpha</taxon>
        <taxon>Priapulimorphida</taxon>
        <taxon>Priapulidae</taxon>
        <taxon>Priapulus</taxon>
    </lineage>
</organism>
<proteinExistence type="predicted"/>
<feature type="region of interest" description="Disordered" evidence="1">
    <location>
        <begin position="14"/>
        <end position="85"/>
    </location>
</feature>
<feature type="compositionally biased region" description="Polar residues" evidence="1">
    <location>
        <begin position="52"/>
        <end position="67"/>
    </location>
</feature>
<feature type="non-terminal residue" evidence="3">
    <location>
        <position position="1"/>
    </location>
</feature>
<feature type="non-terminal residue" evidence="3">
    <location>
        <position position="85"/>
    </location>
</feature>
<evidence type="ECO:0000313" key="2">
    <source>
        <dbReference type="Proteomes" id="UP000695022"/>
    </source>
</evidence>
<evidence type="ECO:0000256" key="1">
    <source>
        <dbReference type="SAM" id="MobiDB-lite"/>
    </source>
</evidence>
<dbReference type="GeneID" id="106819661"/>
<name>A0ABM1F5M6_PRICU</name>
<gene>
    <name evidence="3" type="primary">LOC106819661</name>
</gene>
<evidence type="ECO:0000313" key="3">
    <source>
        <dbReference type="RefSeq" id="XP_014679747.1"/>
    </source>
</evidence>
<accession>A0ABM1F5M6</accession>
<dbReference type="Proteomes" id="UP000695022">
    <property type="component" value="Unplaced"/>
</dbReference>
<reference evidence="3" key="1">
    <citation type="submission" date="2025-08" db="UniProtKB">
        <authorList>
            <consortium name="RefSeq"/>
        </authorList>
    </citation>
    <scope>IDENTIFICATION</scope>
</reference>
<keyword evidence="2" id="KW-1185">Reference proteome</keyword>
<dbReference type="RefSeq" id="XP_014679747.1">
    <property type="nucleotide sequence ID" value="XM_014824261.1"/>
</dbReference>